<reference evidence="2" key="1">
    <citation type="journal article" date="2024" name="Proc. Natl. Acad. Sci. U.S.A.">
        <title>Extraordinary preservation of gene collinearity over three hundred million years revealed in homosporous lycophytes.</title>
        <authorList>
            <person name="Li C."/>
            <person name="Wickell D."/>
            <person name="Kuo L.Y."/>
            <person name="Chen X."/>
            <person name="Nie B."/>
            <person name="Liao X."/>
            <person name="Peng D."/>
            <person name="Ji J."/>
            <person name="Jenkins J."/>
            <person name="Williams M."/>
            <person name="Shu S."/>
            <person name="Plott C."/>
            <person name="Barry K."/>
            <person name="Rajasekar S."/>
            <person name="Grimwood J."/>
            <person name="Han X."/>
            <person name="Sun S."/>
            <person name="Hou Z."/>
            <person name="He W."/>
            <person name="Dai G."/>
            <person name="Sun C."/>
            <person name="Schmutz J."/>
            <person name="Leebens-Mack J.H."/>
            <person name="Li F.W."/>
            <person name="Wang L."/>
        </authorList>
    </citation>
    <scope>NUCLEOTIDE SEQUENCE [LARGE SCALE GENOMIC DNA]</scope>
    <source>
        <strain evidence="2">cv. PW_Plant_1</strain>
    </source>
</reference>
<protein>
    <submittedName>
        <fullName evidence="1">Uncharacterized protein</fullName>
    </submittedName>
</protein>
<name>A0ACC2C998_DIPCM</name>
<organism evidence="1 2">
    <name type="scientific">Diphasiastrum complanatum</name>
    <name type="common">Issler's clubmoss</name>
    <name type="synonym">Lycopodium complanatum</name>
    <dbReference type="NCBI Taxonomy" id="34168"/>
    <lineage>
        <taxon>Eukaryota</taxon>
        <taxon>Viridiplantae</taxon>
        <taxon>Streptophyta</taxon>
        <taxon>Embryophyta</taxon>
        <taxon>Tracheophyta</taxon>
        <taxon>Lycopodiopsida</taxon>
        <taxon>Lycopodiales</taxon>
        <taxon>Lycopodiaceae</taxon>
        <taxon>Lycopodioideae</taxon>
        <taxon>Diphasiastrum</taxon>
    </lineage>
</organism>
<proteinExistence type="predicted"/>
<accession>A0ACC2C998</accession>
<gene>
    <name evidence="1" type="ORF">O6H91_11G051600</name>
</gene>
<keyword evidence="2" id="KW-1185">Reference proteome</keyword>
<dbReference type="EMBL" id="CM055102">
    <property type="protein sequence ID" value="KAJ7538507.1"/>
    <property type="molecule type" value="Genomic_DNA"/>
</dbReference>
<evidence type="ECO:0000313" key="2">
    <source>
        <dbReference type="Proteomes" id="UP001162992"/>
    </source>
</evidence>
<dbReference type="Proteomes" id="UP001162992">
    <property type="component" value="Chromosome 11"/>
</dbReference>
<comment type="caution">
    <text evidence="1">The sequence shown here is derived from an EMBL/GenBank/DDBJ whole genome shotgun (WGS) entry which is preliminary data.</text>
</comment>
<sequence length="337" mass="37221">MVDAGMVSQGSSSIRQRHSLLEMLHPSYESSSLNSSFPTTGSSSENSEVSPVLSEHLPTAQERLSAAEDADASPDVSVYADGYAAVVITALKLVLCFLVMLVNATVWGVIMLLLLPLPCARIKQSNLFGHITGRMLMWILGNPLTVEGVENANTKAIYISNHASLLDIVLVMWLIPTGTVGIAKKEIIWYPFFGQLYVLANHLRIDRSNPAAAIKSMNQVANDVVQKDLSLIIFPEGTRSSSGRLLHFKKGCVHLAIRTRRPIVPIILTGTHLAWRKSSLNFRPTPLKVTILPPINTDDWDIDKIDHYLEMLHALFLKHLPESQKPLPKLTKQVHSS</sequence>
<evidence type="ECO:0000313" key="1">
    <source>
        <dbReference type="EMBL" id="KAJ7538507.1"/>
    </source>
</evidence>